<dbReference type="InterPro" id="IPR009962">
    <property type="entry name" value="DUF1488"/>
</dbReference>
<organism evidence="1 2">
    <name type="scientific">Cupriavidus phytorum</name>
    <dbReference type="NCBI Taxonomy" id="3024399"/>
    <lineage>
        <taxon>Bacteria</taxon>
        <taxon>Pseudomonadati</taxon>
        <taxon>Pseudomonadota</taxon>
        <taxon>Betaproteobacteria</taxon>
        <taxon>Burkholderiales</taxon>
        <taxon>Burkholderiaceae</taxon>
        <taxon>Cupriavidus</taxon>
    </lineage>
</organism>
<evidence type="ECO:0000313" key="2">
    <source>
        <dbReference type="Proteomes" id="UP000249638"/>
    </source>
</evidence>
<dbReference type="AlphaFoldDB" id="A0A2W7PDH8"/>
<reference evidence="1" key="1">
    <citation type="submission" date="2018-06" db="EMBL/GenBank/DDBJ databases">
        <title>Genomic Encyclopedia of Type Strains, Phase IV (KMG-V): Genome sequencing to study the core and pangenomes of soil and plant-associated prokaryotes.</title>
        <authorList>
            <person name="Whitman W."/>
        </authorList>
    </citation>
    <scope>NUCLEOTIDE SEQUENCE [LARGE SCALE GENOMIC DNA]</scope>
    <source>
        <strain evidence="1">MLR2-44</strain>
    </source>
</reference>
<sequence length="92" mass="10328">MVHPHGLKVTYIDDDIGVQFDYLIGGHNQTFVVSREALEDHFGLELSDLSVSERDAALLEAFRQGWERIRTVAARNRAVPSSGRIVLKSSDF</sequence>
<dbReference type="Proteomes" id="UP000249638">
    <property type="component" value="Unassembled WGS sequence"/>
</dbReference>
<protein>
    <submittedName>
        <fullName evidence="1">Uncharacterized protein DUF1488</fullName>
    </submittedName>
</protein>
<name>A0A2W7PDH8_9BURK</name>
<keyword evidence="2" id="KW-1185">Reference proteome</keyword>
<comment type="caution">
    <text evidence="1">The sequence shown here is derived from an EMBL/GenBank/DDBJ whole genome shotgun (WGS) entry which is preliminary data.</text>
</comment>
<dbReference type="Pfam" id="PF07369">
    <property type="entry name" value="DUF1488"/>
    <property type="match status" value="1"/>
</dbReference>
<gene>
    <name evidence="1" type="ORF">C7416_101568</name>
</gene>
<proteinExistence type="predicted"/>
<accession>A0A2W7PDH8</accession>
<evidence type="ECO:0000313" key="1">
    <source>
        <dbReference type="EMBL" id="PZX34284.1"/>
    </source>
</evidence>
<dbReference type="SUPFAM" id="SSF160272">
    <property type="entry name" value="Shew3726-like"/>
    <property type="match status" value="1"/>
</dbReference>
<dbReference type="InterPro" id="IPR036692">
    <property type="entry name" value="Shew3726-like_sf"/>
</dbReference>
<dbReference type="EMBL" id="QKZN01000001">
    <property type="protein sequence ID" value="PZX34284.1"/>
    <property type="molecule type" value="Genomic_DNA"/>
</dbReference>